<dbReference type="SUPFAM" id="SSF53850">
    <property type="entry name" value="Periplasmic binding protein-like II"/>
    <property type="match status" value="1"/>
</dbReference>
<dbReference type="PANTHER" id="PTHR30290">
    <property type="entry name" value="PERIPLASMIC BINDING COMPONENT OF ABC TRANSPORTER"/>
    <property type="match status" value="1"/>
</dbReference>
<dbReference type="Pfam" id="PF00496">
    <property type="entry name" value="SBP_bac_5"/>
    <property type="match status" value="1"/>
</dbReference>
<feature type="chain" id="PRO_5046202126" evidence="3">
    <location>
        <begin position="19"/>
        <end position="572"/>
    </location>
</feature>
<dbReference type="EMBL" id="JBHRZF010000156">
    <property type="protein sequence ID" value="MFC3861727.1"/>
    <property type="molecule type" value="Genomic_DNA"/>
</dbReference>
<keyword evidence="2 3" id="KW-0732">Signal</keyword>
<dbReference type="Gene3D" id="3.10.105.10">
    <property type="entry name" value="Dipeptide-binding Protein, Domain 3"/>
    <property type="match status" value="1"/>
</dbReference>
<dbReference type="PIRSF" id="PIRSF002741">
    <property type="entry name" value="MppA"/>
    <property type="match status" value="1"/>
</dbReference>
<name>A0ABV8A7N9_9DEIO</name>
<feature type="signal peptide" evidence="3">
    <location>
        <begin position="1"/>
        <end position="18"/>
    </location>
</feature>
<dbReference type="Proteomes" id="UP001595748">
    <property type="component" value="Unassembled WGS sequence"/>
</dbReference>
<dbReference type="PANTHER" id="PTHR30290:SF34">
    <property type="entry name" value="ABC TRANSPORTER, PERIPLASMIC OLIGO-PEPTIDE BINDING PROTEIN, PUTATIVE-RELATED"/>
    <property type="match status" value="1"/>
</dbReference>
<feature type="domain" description="Solute-binding protein family 5" evidence="4">
    <location>
        <begin position="68"/>
        <end position="484"/>
    </location>
</feature>
<evidence type="ECO:0000313" key="5">
    <source>
        <dbReference type="EMBL" id="MFC3861727.1"/>
    </source>
</evidence>
<evidence type="ECO:0000256" key="1">
    <source>
        <dbReference type="ARBA" id="ARBA00005695"/>
    </source>
</evidence>
<dbReference type="InterPro" id="IPR039424">
    <property type="entry name" value="SBP_5"/>
</dbReference>
<dbReference type="RefSeq" id="WP_380078911.1">
    <property type="nucleotide sequence ID" value="NZ_JBHRZF010000156.1"/>
</dbReference>
<protein>
    <submittedName>
        <fullName evidence="5">ABC transporter substrate-binding protein</fullName>
    </submittedName>
</protein>
<dbReference type="InterPro" id="IPR000914">
    <property type="entry name" value="SBP_5_dom"/>
</dbReference>
<evidence type="ECO:0000256" key="3">
    <source>
        <dbReference type="SAM" id="SignalP"/>
    </source>
</evidence>
<dbReference type="PROSITE" id="PS01040">
    <property type="entry name" value="SBP_BACTERIAL_5"/>
    <property type="match status" value="1"/>
</dbReference>
<dbReference type="InterPro" id="IPR030678">
    <property type="entry name" value="Peptide/Ni-bd"/>
</dbReference>
<reference evidence="6" key="1">
    <citation type="journal article" date="2019" name="Int. J. Syst. Evol. Microbiol.">
        <title>The Global Catalogue of Microorganisms (GCM) 10K type strain sequencing project: providing services to taxonomists for standard genome sequencing and annotation.</title>
        <authorList>
            <consortium name="The Broad Institute Genomics Platform"/>
            <consortium name="The Broad Institute Genome Sequencing Center for Infectious Disease"/>
            <person name="Wu L."/>
            <person name="Ma J."/>
        </authorList>
    </citation>
    <scope>NUCLEOTIDE SEQUENCE [LARGE SCALE GENOMIC DNA]</scope>
    <source>
        <strain evidence="6">CCTCC AB 2013263</strain>
    </source>
</reference>
<dbReference type="InterPro" id="IPR023765">
    <property type="entry name" value="SBP_5_CS"/>
</dbReference>
<keyword evidence="6" id="KW-1185">Reference proteome</keyword>
<comment type="similarity">
    <text evidence="1">Belongs to the bacterial solute-binding protein 5 family.</text>
</comment>
<evidence type="ECO:0000259" key="4">
    <source>
        <dbReference type="Pfam" id="PF00496"/>
    </source>
</evidence>
<evidence type="ECO:0000313" key="6">
    <source>
        <dbReference type="Proteomes" id="UP001595748"/>
    </source>
</evidence>
<sequence length="572" mass="63432">MQKAIILALLASGGTALAATPKDTLVIYSGADIPTLDPGGSYDTVSGGFVENMYETLVTYRGSSIRVLEPLLATKWAASNGAKTYTFDLRKGVKFHSGATLTCRDAEYTFERNILTNSSANGNWFLAESLLGTQKNAYEDKTITWQRIDQAVECNSAGQLVFNLAKPDATFLAKLAFNGNSIVERAYAAKLGEWSGTEKDWRDWVGKDLIGSRLSKAPNGTGAYRFVRQDASVVMLEAFNGYWGGRPKISRVVRQKVPELAARQQAFLKGDADFIEGGGRSVDEAQLKGKPGVAWVDDLPNINAPSILMNASITDARLIGSRKLDGKGVPADFFSNINVRKGFSYAFNYGEYINALQSGRGKQRTMLLPEVFFGYDDTVKKYTYSPAQAANYFKQAYKGELWRNGFTLNINYRAGSASALTTFEILKRNIEALNPKFKINLQPKQWSELLADSKNGKESMLLMTWAPDYADPDNFLYTFYASDGYLAVRSNYRDERMDILLKQARQTGDPLERSRWYSLLAKRAYDTAPIMILPAASNYVFYRDNINGISASTYSPMTATVGGVLWKDLSKN</sequence>
<dbReference type="Gene3D" id="3.40.190.10">
    <property type="entry name" value="Periplasmic binding protein-like II"/>
    <property type="match status" value="1"/>
</dbReference>
<evidence type="ECO:0000256" key="2">
    <source>
        <dbReference type="ARBA" id="ARBA00022729"/>
    </source>
</evidence>
<dbReference type="CDD" id="cd08512">
    <property type="entry name" value="PBP2_NikA_DppA_OppA_like_7"/>
    <property type="match status" value="1"/>
</dbReference>
<comment type="caution">
    <text evidence="5">The sequence shown here is derived from an EMBL/GenBank/DDBJ whole genome shotgun (WGS) entry which is preliminary data.</text>
</comment>
<organism evidence="5 6">
    <name type="scientific">Deinococcus antarcticus</name>
    <dbReference type="NCBI Taxonomy" id="1298767"/>
    <lineage>
        <taxon>Bacteria</taxon>
        <taxon>Thermotogati</taxon>
        <taxon>Deinococcota</taxon>
        <taxon>Deinococci</taxon>
        <taxon>Deinococcales</taxon>
        <taxon>Deinococcaceae</taxon>
        <taxon>Deinococcus</taxon>
    </lineage>
</organism>
<proteinExistence type="inferred from homology"/>
<gene>
    <name evidence="5" type="ORF">ACFOPQ_13245</name>
</gene>
<accession>A0ABV8A7N9</accession>